<gene>
    <name evidence="2" type="ORF">FGK64_10955</name>
</gene>
<sequence length="453" mass="47554">MNASFSEPRHATRRIAPLGLAACVLLLLGACAEKEIIFKGEREDIREMTADTSLERAPDEADNVSRAIRLPSQVNNASWQQSIGTASHRVAHPALGSNPARIWSANIGSGDGRRVRITADPVVANGLIYTLDSGARVSAVNTSGQVVWSVDLIPVTDDEEDATGGGMAYDKGTLYVSSGYGRLTALDATSGAVRWHQRLESTGSGTPMIDNGLIYLVAGDDTGWAINTKDGRVEWQIEAAPSVANVLGAPAPAIAGDYVVFAFGSGELTAAFKRGGLRRWSTNVGGGRVGQASSRISDITGSPVVVGRTIYAGNHSGRTAAISTLDGKPVWTARNGALGPVWPAGDSVFAVTEQRQLVRFDANSGVVVWARDLPGYVKQKPKRRAEVYGNYGPILAGGRLVVASNDGFLRFFSPQDGSLVGQAEVPGGATTAPVVANGTLYVVGTTGQLHAFR</sequence>
<accession>A0ABY2XBY8</accession>
<dbReference type="Pfam" id="PF13360">
    <property type="entry name" value="PQQ_2"/>
    <property type="match status" value="1"/>
</dbReference>
<dbReference type="PANTHER" id="PTHR34512">
    <property type="entry name" value="CELL SURFACE PROTEIN"/>
    <property type="match status" value="1"/>
</dbReference>
<dbReference type="InterPro" id="IPR002372">
    <property type="entry name" value="PQQ_rpt_dom"/>
</dbReference>
<dbReference type="SUPFAM" id="SSF50998">
    <property type="entry name" value="Quinoprotein alcohol dehydrogenase-like"/>
    <property type="match status" value="1"/>
</dbReference>
<dbReference type="SMART" id="SM00564">
    <property type="entry name" value="PQQ"/>
    <property type="match status" value="7"/>
</dbReference>
<dbReference type="RefSeq" id="WP_138863823.1">
    <property type="nucleotide sequence ID" value="NZ_VCPC01000002.1"/>
</dbReference>
<dbReference type="EMBL" id="VCPC01000002">
    <property type="protein sequence ID" value="TMV13267.1"/>
    <property type="molecule type" value="Genomic_DNA"/>
</dbReference>
<dbReference type="InterPro" id="IPR011047">
    <property type="entry name" value="Quinoprotein_ADH-like_sf"/>
</dbReference>
<feature type="domain" description="Pyrrolo-quinoline quinone repeat" evidence="1">
    <location>
        <begin position="135"/>
        <end position="370"/>
    </location>
</feature>
<proteinExistence type="predicted"/>
<dbReference type="PANTHER" id="PTHR34512:SF30">
    <property type="entry name" value="OUTER MEMBRANE PROTEIN ASSEMBLY FACTOR BAMB"/>
    <property type="match status" value="1"/>
</dbReference>
<dbReference type="InterPro" id="IPR018391">
    <property type="entry name" value="PQQ_b-propeller_rpt"/>
</dbReference>
<evidence type="ECO:0000313" key="3">
    <source>
        <dbReference type="Proteomes" id="UP001191082"/>
    </source>
</evidence>
<name>A0ABY2XBY8_9RHOB</name>
<dbReference type="Proteomes" id="UP001191082">
    <property type="component" value="Unassembled WGS sequence"/>
</dbReference>
<reference evidence="2 3" key="1">
    <citation type="submission" date="2019-05" db="EMBL/GenBank/DDBJ databases">
        <title>Marivita sp. nov. isolated from sea sediment.</title>
        <authorList>
            <person name="Kim W."/>
        </authorList>
    </citation>
    <scope>NUCLEOTIDE SEQUENCE [LARGE SCALE GENOMIC DNA]</scope>
    <source>
        <strain evidence="2 3">CAU 1492</strain>
    </source>
</reference>
<protein>
    <submittedName>
        <fullName evidence="2">Quinoprotein</fullName>
    </submittedName>
</protein>
<keyword evidence="3" id="KW-1185">Reference proteome</keyword>
<evidence type="ECO:0000313" key="2">
    <source>
        <dbReference type="EMBL" id="TMV13267.1"/>
    </source>
</evidence>
<dbReference type="Gene3D" id="2.130.10.10">
    <property type="entry name" value="YVTN repeat-like/Quinoprotein amine dehydrogenase"/>
    <property type="match status" value="1"/>
</dbReference>
<dbReference type="InterPro" id="IPR015943">
    <property type="entry name" value="WD40/YVTN_repeat-like_dom_sf"/>
</dbReference>
<comment type="caution">
    <text evidence="2">The sequence shown here is derived from an EMBL/GenBank/DDBJ whole genome shotgun (WGS) entry which is preliminary data.</text>
</comment>
<organism evidence="2 3">
    <name type="scientific">Arenibacterium halophilum</name>
    <dbReference type="NCBI Taxonomy" id="2583821"/>
    <lineage>
        <taxon>Bacteria</taxon>
        <taxon>Pseudomonadati</taxon>
        <taxon>Pseudomonadota</taxon>
        <taxon>Alphaproteobacteria</taxon>
        <taxon>Rhodobacterales</taxon>
        <taxon>Paracoccaceae</taxon>
        <taxon>Arenibacterium</taxon>
    </lineage>
</organism>
<evidence type="ECO:0000259" key="1">
    <source>
        <dbReference type="Pfam" id="PF13360"/>
    </source>
</evidence>